<dbReference type="InterPro" id="IPR017932">
    <property type="entry name" value="GATase_2_dom"/>
</dbReference>
<dbReference type="Pfam" id="PF13230">
    <property type="entry name" value="GATase_4"/>
    <property type="match status" value="1"/>
</dbReference>
<dbReference type="PANTHER" id="PTHR42824:SF1">
    <property type="entry name" value="GLUTAMINE AMIDOTRANSFERASE YAFJ-RELATED"/>
    <property type="match status" value="1"/>
</dbReference>
<evidence type="ECO:0000313" key="4">
    <source>
        <dbReference type="Proteomes" id="UP000307956"/>
    </source>
</evidence>
<dbReference type="InterPro" id="IPR029055">
    <property type="entry name" value="Ntn_hydrolases_N"/>
</dbReference>
<keyword evidence="3" id="KW-0808">Transferase</keyword>
<dbReference type="SUPFAM" id="SSF56235">
    <property type="entry name" value="N-terminal nucleophile aminohydrolases (Ntn hydrolases)"/>
    <property type="match status" value="1"/>
</dbReference>
<dbReference type="InterPro" id="IPR026869">
    <property type="entry name" value="EgtC-like"/>
</dbReference>
<dbReference type="PROSITE" id="PS51278">
    <property type="entry name" value="GATASE_TYPE_2"/>
    <property type="match status" value="1"/>
</dbReference>
<comment type="caution">
    <text evidence="3">The sequence shown here is derived from an EMBL/GenBank/DDBJ whole genome shotgun (WGS) entry which is preliminary data.</text>
</comment>
<reference evidence="3 4" key="1">
    <citation type="submission" date="2019-04" db="EMBL/GenBank/DDBJ databases">
        <title>Azoarcus rhizosphaerae sp. nov. isolated from rhizosphere of Ficus religiosa.</title>
        <authorList>
            <person name="Lin S.-Y."/>
            <person name="Hameed A."/>
            <person name="Hsu Y.-H."/>
            <person name="Young C.-C."/>
        </authorList>
    </citation>
    <scope>NUCLEOTIDE SEQUENCE [LARGE SCALE GENOMIC DNA]</scope>
    <source>
        <strain evidence="3 4">CC-YHH848</strain>
    </source>
</reference>
<sequence>MCQLLGMNANKPASLHFSLAGFMCRGGRTGEHSDGWGAAYFEGHACHLLVESRPSANSPLARWLHEQPLRSRNIIAHVRKATRGAVALENCHPFVRELWGRQWAFAHNGHLKDFDLPLRGRFTPVGSTDSEHAFCYLLEALFRRFGHTPPPTPALFEALAGLACEISGFGSFNFLLSNGDGLFAHCSTQLHTLQRRYPFARARRIDDGVTIDLGRHNHLDDRMVLAATAPLTEDEDWTALRPGELKYFRGGQDLPDGVPVAAPLLLAV</sequence>
<evidence type="ECO:0000256" key="1">
    <source>
        <dbReference type="ARBA" id="ARBA00022962"/>
    </source>
</evidence>
<dbReference type="Gene3D" id="3.60.20.10">
    <property type="entry name" value="Glutamine Phosphoribosylpyrophosphate, subunit 1, domain 1"/>
    <property type="match status" value="1"/>
</dbReference>
<dbReference type="PANTHER" id="PTHR42824">
    <property type="entry name" value="GLUTAMINE AMIDOTRANSFERASE"/>
    <property type="match status" value="1"/>
</dbReference>
<dbReference type="OrthoDB" id="321954at2"/>
<dbReference type="CDD" id="cd01908">
    <property type="entry name" value="YafJ"/>
    <property type="match status" value="1"/>
</dbReference>
<protein>
    <submittedName>
        <fullName evidence="3">Class II glutamine amidotransferase</fullName>
    </submittedName>
</protein>
<dbReference type="EMBL" id="SSOD01000001">
    <property type="protein sequence ID" value="THF65179.1"/>
    <property type="molecule type" value="Genomic_DNA"/>
</dbReference>
<keyword evidence="1 3" id="KW-0315">Glutamine amidotransferase</keyword>
<dbReference type="GO" id="GO:0016740">
    <property type="term" value="F:transferase activity"/>
    <property type="evidence" value="ECO:0007669"/>
    <property type="project" value="UniProtKB-KW"/>
</dbReference>
<evidence type="ECO:0000259" key="2">
    <source>
        <dbReference type="PROSITE" id="PS51278"/>
    </source>
</evidence>
<gene>
    <name evidence="3" type="ORF">E6O51_00840</name>
</gene>
<dbReference type="AlphaFoldDB" id="A0A4S4AZJ2"/>
<keyword evidence="4" id="KW-1185">Reference proteome</keyword>
<dbReference type="Proteomes" id="UP000307956">
    <property type="component" value="Unassembled WGS sequence"/>
</dbReference>
<feature type="domain" description="Glutamine amidotransferase type-2" evidence="2">
    <location>
        <begin position="2"/>
        <end position="251"/>
    </location>
</feature>
<dbReference type="RefSeq" id="WP_136383072.1">
    <property type="nucleotide sequence ID" value="NZ_SSOD01000001.1"/>
</dbReference>
<proteinExistence type="predicted"/>
<evidence type="ECO:0000313" key="3">
    <source>
        <dbReference type="EMBL" id="THF65179.1"/>
    </source>
</evidence>
<accession>A0A4S4AZJ2</accession>
<name>A0A4S4AZJ2_9RHOO</name>
<organism evidence="3 4">
    <name type="scientific">Pseudothauera rhizosphaerae</name>
    <dbReference type="NCBI Taxonomy" id="2565932"/>
    <lineage>
        <taxon>Bacteria</taxon>
        <taxon>Pseudomonadati</taxon>
        <taxon>Pseudomonadota</taxon>
        <taxon>Betaproteobacteria</taxon>
        <taxon>Rhodocyclales</taxon>
        <taxon>Zoogloeaceae</taxon>
        <taxon>Pseudothauera</taxon>
    </lineage>
</organism>